<feature type="compositionally biased region" description="Low complexity" evidence="1">
    <location>
        <begin position="296"/>
        <end position="311"/>
    </location>
</feature>
<feature type="compositionally biased region" description="Gly residues" evidence="1">
    <location>
        <begin position="254"/>
        <end position="268"/>
    </location>
</feature>
<proteinExistence type="predicted"/>
<comment type="caution">
    <text evidence="2">The sequence shown here is derived from an EMBL/GenBank/DDBJ whole genome shotgun (WGS) entry which is preliminary data.</text>
</comment>
<evidence type="ECO:0000313" key="3">
    <source>
        <dbReference type="Proteomes" id="UP000714275"/>
    </source>
</evidence>
<name>A0A9P7A4M2_9AGAM</name>
<sequence length="348" mass="35424">MAVSNLGVRLEMVRPAKHKLLSFICTNLESSSVSVRNLMASATCQYSRINTMSGTTRLLFDPTAPKSRAQPHNKVSQARCARTTDEHASCNAHHHNAASVLAVADPASTVLRVSRHSKSSSLVLTKSVLSALLVRRGKFIARAGGSGCPSGYRKEFMRQCNDLYNCPNDTTSSKLTDEHYNQCFGSECCPNTAQTCNGNACCSSGSECCNDNSCCEPGLFCCNDTLGGCCPTGSTCIANSYQCSTGGSGGGSSGGGSGGSSGGGGGGTSVTTATPSKSTVLPGTTSASSGIITFNGPTATGSSSRSTSTGLTQTAAAPRGIALAPGKQLVALVAVIGLPILHNVAQAL</sequence>
<organism evidence="2 3">
    <name type="scientific">Suillus placidus</name>
    <dbReference type="NCBI Taxonomy" id="48579"/>
    <lineage>
        <taxon>Eukaryota</taxon>
        <taxon>Fungi</taxon>
        <taxon>Dikarya</taxon>
        <taxon>Basidiomycota</taxon>
        <taxon>Agaricomycotina</taxon>
        <taxon>Agaricomycetes</taxon>
        <taxon>Agaricomycetidae</taxon>
        <taxon>Boletales</taxon>
        <taxon>Suillineae</taxon>
        <taxon>Suillaceae</taxon>
        <taxon>Suillus</taxon>
    </lineage>
</organism>
<protein>
    <submittedName>
        <fullName evidence="2">Uncharacterized protein</fullName>
    </submittedName>
</protein>
<dbReference type="AlphaFoldDB" id="A0A9P7A4M2"/>
<feature type="compositionally biased region" description="Polar residues" evidence="1">
    <location>
        <begin position="270"/>
        <end position="292"/>
    </location>
</feature>
<dbReference type="Proteomes" id="UP000714275">
    <property type="component" value="Unassembled WGS sequence"/>
</dbReference>
<feature type="region of interest" description="Disordered" evidence="1">
    <location>
        <begin position="254"/>
        <end position="311"/>
    </location>
</feature>
<dbReference type="OrthoDB" id="2957314at2759"/>
<accession>A0A9P7A4M2</accession>
<reference evidence="2" key="1">
    <citation type="journal article" date="2020" name="New Phytol.">
        <title>Comparative genomics reveals dynamic genome evolution in host specialist ectomycorrhizal fungi.</title>
        <authorList>
            <person name="Lofgren L.A."/>
            <person name="Nguyen N.H."/>
            <person name="Vilgalys R."/>
            <person name="Ruytinx J."/>
            <person name="Liao H.L."/>
            <person name="Branco S."/>
            <person name="Kuo A."/>
            <person name="LaButti K."/>
            <person name="Lipzen A."/>
            <person name="Andreopoulos W."/>
            <person name="Pangilinan J."/>
            <person name="Riley R."/>
            <person name="Hundley H."/>
            <person name="Na H."/>
            <person name="Barry K."/>
            <person name="Grigoriev I.V."/>
            <person name="Stajich J.E."/>
            <person name="Kennedy P.G."/>
        </authorList>
    </citation>
    <scope>NUCLEOTIDE SEQUENCE</scope>
    <source>
        <strain evidence="2">DOB743</strain>
    </source>
</reference>
<gene>
    <name evidence="2" type="ORF">EV702DRAFT_1042470</name>
</gene>
<evidence type="ECO:0000256" key="1">
    <source>
        <dbReference type="SAM" id="MobiDB-lite"/>
    </source>
</evidence>
<dbReference type="EMBL" id="JABBWD010000006">
    <property type="protein sequence ID" value="KAG1781361.1"/>
    <property type="molecule type" value="Genomic_DNA"/>
</dbReference>
<evidence type="ECO:0000313" key="2">
    <source>
        <dbReference type="EMBL" id="KAG1781361.1"/>
    </source>
</evidence>
<keyword evidence="3" id="KW-1185">Reference proteome</keyword>